<dbReference type="PANTHER" id="PTHR23522:SF4">
    <property type="entry name" value="NUCLEOSIDE PERMEASE NUPG-RELATED"/>
    <property type="match status" value="1"/>
</dbReference>
<feature type="transmembrane region" description="Helical" evidence="7">
    <location>
        <begin position="12"/>
        <end position="33"/>
    </location>
</feature>
<evidence type="ECO:0000313" key="9">
    <source>
        <dbReference type="Proteomes" id="UP000634206"/>
    </source>
</evidence>
<feature type="transmembrane region" description="Helical" evidence="7">
    <location>
        <begin position="223"/>
        <end position="242"/>
    </location>
</feature>
<dbReference type="InterPro" id="IPR004740">
    <property type="entry name" value="Nuc_H_symport"/>
</dbReference>
<dbReference type="Pfam" id="PF03825">
    <property type="entry name" value="Nuc_H_symport"/>
    <property type="match status" value="1"/>
</dbReference>
<feature type="transmembrane region" description="Helical" evidence="7">
    <location>
        <begin position="45"/>
        <end position="66"/>
    </location>
</feature>
<feature type="transmembrane region" description="Helical" evidence="7">
    <location>
        <begin position="141"/>
        <end position="160"/>
    </location>
</feature>
<dbReference type="SUPFAM" id="SSF103473">
    <property type="entry name" value="MFS general substrate transporter"/>
    <property type="match status" value="1"/>
</dbReference>
<keyword evidence="3" id="KW-1003">Cell membrane</keyword>
<evidence type="ECO:0000256" key="5">
    <source>
        <dbReference type="ARBA" id="ARBA00022989"/>
    </source>
</evidence>
<proteinExistence type="predicted"/>
<evidence type="ECO:0000313" key="8">
    <source>
        <dbReference type="EMBL" id="MBK1854635.1"/>
    </source>
</evidence>
<name>A0AAE2SDP0_9BACT</name>
<dbReference type="GO" id="GO:0015213">
    <property type="term" value="F:uridine transmembrane transporter activity"/>
    <property type="evidence" value="ECO:0007669"/>
    <property type="project" value="TreeGrafter"/>
</dbReference>
<feature type="transmembrane region" description="Helical" evidence="7">
    <location>
        <begin position="381"/>
        <end position="399"/>
    </location>
</feature>
<keyword evidence="5 7" id="KW-1133">Transmembrane helix</keyword>
<evidence type="ECO:0000256" key="4">
    <source>
        <dbReference type="ARBA" id="ARBA00022692"/>
    </source>
</evidence>
<dbReference type="InterPro" id="IPR036259">
    <property type="entry name" value="MFS_trans_sf"/>
</dbReference>
<dbReference type="EMBL" id="JAENIG010000003">
    <property type="protein sequence ID" value="MBK1854635.1"/>
    <property type="molecule type" value="Genomic_DNA"/>
</dbReference>
<dbReference type="AlphaFoldDB" id="A0AAE2SDP0"/>
<feature type="transmembrane region" description="Helical" evidence="7">
    <location>
        <begin position="347"/>
        <end position="369"/>
    </location>
</feature>
<sequence length="412" mass="45256">MSTMFVKLGKGGTWWIAAVFFLISVAPGLWMTSLPNVLKSQGAEWALPYAFAASPLASLFSPLIFGAMADNRFSAQKLMGVLSILGSVFLGLSFYSLYSGWGAWAFLTFQTINALISAPMWALLSTVALANLENPERAFPLYRIWGTVGWIGAGLLVSFFHWDASAIAGIVAAGIRFLLGFVCFMMPETLPQGMPGKVAGVRNWRRSFGLDALTLFQDKALRVFLLTSIFFSIPLAAFYMYAPIHLRELGDGHPVASMTLGQVTEIVAMLMLSGLLAKWRLRWVLLIAIGFALLRYLLFALGGWSEGLTWIWLGIAMHGPCYTFYYITGQILVSRRVQPQIRSQAQALLGTLTNGIGGLLGSLLCGLYYSQTIGMVNGWVFFWSGLAAAVLGCGVYFFWRYDRPGDPGDARF</sequence>
<evidence type="ECO:0000256" key="6">
    <source>
        <dbReference type="ARBA" id="ARBA00023136"/>
    </source>
</evidence>
<dbReference type="GO" id="GO:0015212">
    <property type="term" value="F:cytidine transmembrane transporter activity"/>
    <property type="evidence" value="ECO:0007669"/>
    <property type="project" value="TreeGrafter"/>
</dbReference>
<feature type="transmembrane region" description="Helical" evidence="7">
    <location>
        <begin position="254"/>
        <end position="276"/>
    </location>
</feature>
<feature type="transmembrane region" description="Helical" evidence="7">
    <location>
        <begin position="310"/>
        <end position="327"/>
    </location>
</feature>
<evidence type="ECO:0000256" key="7">
    <source>
        <dbReference type="SAM" id="Phobius"/>
    </source>
</evidence>
<reference evidence="8" key="1">
    <citation type="submission" date="2021-01" db="EMBL/GenBank/DDBJ databases">
        <title>Modified the classification status of verrucomicrobia.</title>
        <authorList>
            <person name="Feng X."/>
        </authorList>
    </citation>
    <scope>NUCLEOTIDE SEQUENCE</scope>
    <source>
        <strain evidence="8">5K15</strain>
    </source>
</reference>
<comment type="caution">
    <text evidence="8">The sequence shown here is derived from an EMBL/GenBank/DDBJ whole genome shotgun (WGS) entry which is preliminary data.</text>
</comment>
<keyword evidence="9" id="KW-1185">Reference proteome</keyword>
<keyword evidence="6 7" id="KW-0472">Membrane</keyword>
<organism evidence="8 9">
    <name type="scientific">Oceaniferula flava</name>
    <dbReference type="NCBI Taxonomy" id="2800421"/>
    <lineage>
        <taxon>Bacteria</taxon>
        <taxon>Pseudomonadati</taxon>
        <taxon>Verrucomicrobiota</taxon>
        <taxon>Verrucomicrobiia</taxon>
        <taxon>Verrucomicrobiales</taxon>
        <taxon>Verrucomicrobiaceae</taxon>
        <taxon>Oceaniferula</taxon>
    </lineage>
</organism>
<evidence type="ECO:0000256" key="2">
    <source>
        <dbReference type="ARBA" id="ARBA00022448"/>
    </source>
</evidence>
<evidence type="ECO:0000256" key="3">
    <source>
        <dbReference type="ARBA" id="ARBA00022475"/>
    </source>
</evidence>
<feature type="transmembrane region" description="Helical" evidence="7">
    <location>
        <begin position="104"/>
        <end position="129"/>
    </location>
</feature>
<dbReference type="GO" id="GO:0005886">
    <property type="term" value="C:plasma membrane"/>
    <property type="evidence" value="ECO:0007669"/>
    <property type="project" value="UniProtKB-SubCell"/>
</dbReference>
<accession>A0AAE2SDP0</accession>
<gene>
    <name evidence="8" type="ORF">JIN83_06670</name>
</gene>
<feature type="transmembrane region" description="Helical" evidence="7">
    <location>
        <begin position="166"/>
        <end position="187"/>
    </location>
</feature>
<dbReference type="Proteomes" id="UP000634206">
    <property type="component" value="Unassembled WGS sequence"/>
</dbReference>
<evidence type="ECO:0000256" key="1">
    <source>
        <dbReference type="ARBA" id="ARBA00004651"/>
    </source>
</evidence>
<dbReference type="Gene3D" id="1.20.1250.20">
    <property type="entry name" value="MFS general substrate transporter like domains"/>
    <property type="match status" value="2"/>
</dbReference>
<dbReference type="PANTHER" id="PTHR23522">
    <property type="entry name" value="BLL5896 PROTEIN"/>
    <property type="match status" value="1"/>
</dbReference>
<protein>
    <submittedName>
        <fullName evidence="8">MFS transporter</fullName>
    </submittedName>
</protein>
<keyword evidence="4 7" id="KW-0812">Transmembrane</keyword>
<feature type="transmembrane region" description="Helical" evidence="7">
    <location>
        <begin position="78"/>
        <end position="98"/>
    </location>
</feature>
<comment type="subcellular location">
    <subcellularLocation>
        <location evidence="1">Cell membrane</location>
        <topology evidence="1">Multi-pass membrane protein</topology>
    </subcellularLocation>
</comment>
<keyword evidence="2" id="KW-0813">Transport</keyword>
<feature type="transmembrane region" description="Helical" evidence="7">
    <location>
        <begin position="283"/>
        <end position="304"/>
    </location>
</feature>